<keyword evidence="1" id="KW-1133">Transmembrane helix</keyword>
<keyword evidence="3" id="KW-1185">Reference proteome</keyword>
<organism evidence="2 3">
    <name type="scientific">Cohnella pontilimi</name>
    <dbReference type="NCBI Taxonomy" id="2564100"/>
    <lineage>
        <taxon>Bacteria</taxon>
        <taxon>Bacillati</taxon>
        <taxon>Bacillota</taxon>
        <taxon>Bacilli</taxon>
        <taxon>Bacillales</taxon>
        <taxon>Paenibacillaceae</taxon>
        <taxon>Cohnella</taxon>
    </lineage>
</organism>
<reference evidence="2 3" key="1">
    <citation type="submission" date="2019-04" db="EMBL/GenBank/DDBJ databases">
        <title>Cohnella sp. nov., isolated from soil.</title>
        <authorList>
            <person name="Kim W."/>
        </authorList>
    </citation>
    <scope>NUCLEOTIDE SEQUENCE [LARGE SCALE GENOMIC DNA]</scope>
    <source>
        <strain evidence="2 3">CAU 1483</strain>
    </source>
</reference>
<feature type="transmembrane region" description="Helical" evidence="1">
    <location>
        <begin position="138"/>
        <end position="157"/>
    </location>
</feature>
<keyword evidence="1" id="KW-0472">Membrane</keyword>
<dbReference type="OrthoDB" id="2942320at2"/>
<feature type="transmembrane region" description="Helical" evidence="1">
    <location>
        <begin position="7"/>
        <end position="27"/>
    </location>
</feature>
<evidence type="ECO:0000256" key="1">
    <source>
        <dbReference type="SAM" id="Phobius"/>
    </source>
</evidence>
<feature type="transmembrane region" description="Helical" evidence="1">
    <location>
        <begin position="105"/>
        <end position="126"/>
    </location>
</feature>
<name>A0A4U0FAL3_9BACL</name>
<feature type="transmembrane region" description="Helical" evidence="1">
    <location>
        <begin position="63"/>
        <end position="84"/>
    </location>
</feature>
<accession>A0A4U0FAL3</accession>
<dbReference type="Proteomes" id="UP000309673">
    <property type="component" value="Unassembled WGS sequence"/>
</dbReference>
<dbReference type="AlphaFoldDB" id="A0A4U0FAL3"/>
<evidence type="ECO:0000313" key="3">
    <source>
        <dbReference type="Proteomes" id="UP000309673"/>
    </source>
</evidence>
<proteinExistence type="predicted"/>
<keyword evidence="1" id="KW-0812">Transmembrane</keyword>
<dbReference type="EMBL" id="SUPK01000005">
    <property type="protein sequence ID" value="TJY41777.1"/>
    <property type="molecule type" value="Genomic_DNA"/>
</dbReference>
<evidence type="ECO:0000313" key="2">
    <source>
        <dbReference type="EMBL" id="TJY41777.1"/>
    </source>
</evidence>
<evidence type="ECO:0008006" key="4">
    <source>
        <dbReference type="Google" id="ProtNLM"/>
    </source>
</evidence>
<gene>
    <name evidence="2" type="ORF">E5161_11265</name>
</gene>
<protein>
    <recommendedName>
        <fullName evidence="4">Ferric oxidoreductase domain-containing protein</fullName>
    </recommendedName>
</protein>
<dbReference type="RefSeq" id="WP_136777912.1">
    <property type="nucleotide sequence ID" value="NZ_SUPK01000005.1"/>
</dbReference>
<feature type="transmembrane region" description="Helical" evidence="1">
    <location>
        <begin position="169"/>
        <end position="202"/>
    </location>
</feature>
<comment type="caution">
    <text evidence="2">The sequence shown here is derived from an EMBL/GenBank/DDBJ whole genome shotgun (WGS) entry which is preliminary data.</text>
</comment>
<sequence length="217" mass="23806">MKTKKTVWIPAIIAAAVAAVLLAYYYYMSLSHGGGEVRPHVPSGGAEGFRPHRGEGPGGSGEIFKTLGTIAVFLGAASFTWFWFKKRRNSRSMLVRKAGKLFYAVHKLLGWTTLIAIAVHGIYFLITKSGDNKIYTGLAGFVILLAISGYGLFIPRIRNKWMRTVHRSLGLLWVPVLILHAGGSAIAAIVANLAVCVLVQFLEKRAERSEEPIPENR</sequence>